<dbReference type="AlphaFoldDB" id="A0A554XGP9"/>
<keyword evidence="3" id="KW-1185">Reference proteome</keyword>
<dbReference type="Pfam" id="PF14451">
    <property type="entry name" value="Ub-Mut7C"/>
    <property type="match status" value="1"/>
</dbReference>
<dbReference type="InterPro" id="IPR027798">
    <property type="entry name" value="Ub_Mut7C"/>
</dbReference>
<reference evidence="2 3" key="1">
    <citation type="submission" date="2019-07" db="EMBL/GenBank/DDBJ databases">
        <title>Tepidimonas charontis SPSP-6 draft genome.</title>
        <authorList>
            <person name="Da Costa M.S."/>
            <person name="Froufe H.J.C."/>
            <person name="Egas C."/>
            <person name="Albuquerque L."/>
        </authorList>
    </citation>
    <scope>NUCLEOTIDE SEQUENCE [LARGE SCALE GENOMIC DNA]</scope>
    <source>
        <strain evidence="2 3">SPSP-6</strain>
    </source>
</reference>
<evidence type="ECO:0000259" key="1">
    <source>
        <dbReference type="Pfam" id="PF14451"/>
    </source>
</evidence>
<sequence>MPVTLKLFATLSDHLPPQARQNQVELDWAVGQSVQAVIDHLGLPPKLVHLVLVDGVFIPPPQRATRLLKDGEALAIWPPIAGG</sequence>
<dbReference type="SUPFAM" id="SSF54285">
    <property type="entry name" value="MoaD/ThiS"/>
    <property type="match status" value="1"/>
</dbReference>
<feature type="domain" description="Ubiquitin Mut7-C" evidence="1">
    <location>
        <begin position="3"/>
        <end position="78"/>
    </location>
</feature>
<dbReference type="Proteomes" id="UP000318294">
    <property type="component" value="Unassembled WGS sequence"/>
</dbReference>
<dbReference type="RefSeq" id="WP_144328035.1">
    <property type="nucleotide sequence ID" value="NZ_VJON01000012.1"/>
</dbReference>
<protein>
    <submittedName>
        <fullName evidence="2">Mut7-C ubiquitin</fullName>
    </submittedName>
</protein>
<gene>
    <name evidence="2" type="ORF">Tchar_01056</name>
</gene>
<evidence type="ECO:0000313" key="3">
    <source>
        <dbReference type="Proteomes" id="UP000318294"/>
    </source>
</evidence>
<dbReference type="CDD" id="cd17040">
    <property type="entry name" value="Ubl_MoaD_like"/>
    <property type="match status" value="1"/>
</dbReference>
<dbReference type="InterPro" id="IPR012675">
    <property type="entry name" value="Beta-grasp_dom_sf"/>
</dbReference>
<accession>A0A554XGP9</accession>
<organism evidence="2 3">
    <name type="scientific">Tepidimonas charontis</name>
    <dbReference type="NCBI Taxonomy" id="2267262"/>
    <lineage>
        <taxon>Bacteria</taxon>
        <taxon>Pseudomonadati</taxon>
        <taxon>Pseudomonadota</taxon>
        <taxon>Betaproteobacteria</taxon>
        <taxon>Burkholderiales</taxon>
        <taxon>Tepidimonas</taxon>
    </lineage>
</organism>
<comment type="caution">
    <text evidence="2">The sequence shown here is derived from an EMBL/GenBank/DDBJ whole genome shotgun (WGS) entry which is preliminary data.</text>
</comment>
<dbReference type="InterPro" id="IPR016155">
    <property type="entry name" value="Mopterin_synth/thiamin_S_b"/>
</dbReference>
<dbReference type="EMBL" id="VJON01000012">
    <property type="protein sequence ID" value="TSE34998.1"/>
    <property type="molecule type" value="Genomic_DNA"/>
</dbReference>
<name>A0A554XGP9_9BURK</name>
<evidence type="ECO:0000313" key="2">
    <source>
        <dbReference type="EMBL" id="TSE34998.1"/>
    </source>
</evidence>
<proteinExistence type="predicted"/>
<dbReference type="Gene3D" id="3.10.20.30">
    <property type="match status" value="1"/>
</dbReference>
<dbReference type="OrthoDB" id="7860782at2"/>